<feature type="domain" description="Serine aminopeptidase S33" evidence="2">
    <location>
        <begin position="86"/>
        <end position="193"/>
    </location>
</feature>
<dbReference type="InterPro" id="IPR022742">
    <property type="entry name" value="Hydrolase_4"/>
</dbReference>
<evidence type="ECO:0000256" key="1">
    <source>
        <dbReference type="SAM" id="SignalP"/>
    </source>
</evidence>
<evidence type="ECO:0000313" key="4">
    <source>
        <dbReference type="Proteomes" id="UP000093267"/>
    </source>
</evidence>
<dbReference type="InterPro" id="IPR029058">
    <property type="entry name" value="AB_hydrolase_fold"/>
</dbReference>
<organism evidence="3 4">
    <name type="scientific">Secundilactobacillus paracollinoides</name>
    <dbReference type="NCBI Taxonomy" id="240427"/>
    <lineage>
        <taxon>Bacteria</taxon>
        <taxon>Bacillati</taxon>
        <taxon>Bacillota</taxon>
        <taxon>Bacilli</taxon>
        <taxon>Lactobacillales</taxon>
        <taxon>Lactobacillaceae</taxon>
        <taxon>Secundilactobacillus</taxon>
    </lineage>
</organism>
<sequence>MTAKWVKITAAAVAGSAVSMIGASWLAYEQATHVTNRQKEKCKELAISENTPDDNVWYVKQPLVEWRLNSADGLLLRASFIPAKSDHRKVVILAHGINHAREQMIPYARWFHEHDYHVLMPDARAQGESGGHTIGFGWADRLDYQAWVNQVITTLGDDVEIVLMGISMGAATVMAATGEGLPDNVKAVVADSGFQSVYKMAKHIVRTQYHLPTFPLVQIADRISQLKTGTRWVEENIGEQLQKSDIPVLLIHGEQDEVVPVKDVDVLYRALQGPKQRYVDPTANHVQAYSNDSERYWQTVSDFLEEHVKA</sequence>
<dbReference type="GO" id="GO:0016787">
    <property type="term" value="F:hydrolase activity"/>
    <property type="evidence" value="ECO:0007669"/>
    <property type="project" value="UniProtKB-KW"/>
</dbReference>
<dbReference type="OrthoDB" id="9776685at2"/>
<keyword evidence="1" id="KW-0732">Signal</keyword>
<keyword evidence="3" id="KW-0378">Hydrolase</keyword>
<feature type="signal peptide" evidence="1">
    <location>
        <begin position="1"/>
        <end position="27"/>
    </location>
</feature>
<dbReference type="RefSeq" id="WP_065900918.1">
    <property type="nucleotide sequence ID" value="NZ_CP014912.1"/>
</dbReference>
<dbReference type="Gene3D" id="3.40.50.1820">
    <property type="entry name" value="alpha/beta hydrolase"/>
    <property type="match status" value="1"/>
</dbReference>
<feature type="chain" id="PRO_5039597359" evidence="1">
    <location>
        <begin position="28"/>
        <end position="310"/>
    </location>
</feature>
<dbReference type="Pfam" id="PF12146">
    <property type="entry name" value="Hydrolase_4"/>
    <property type="match status" value="1"/>
</dbReference>
<gene>
    <name evidence="3" type="ORF">AYR63_00665</name>
</gene>
<dbReference type="AlphaFoldDB" id="A0A1B2IUQ3"/>
<dbReference type="PANTHER" id="PTHR43358">
    <property type="entry name" value="ALPHA/BETA-HYDROLASE"/>
    <property type="match status" value="1"/>
</dbReference>
<dbReference type="SUPFAM" id="SSF53474">
    <property type="entry name" value="alpha/beta-Hydrolases"/>
    <property type="match status" value="1"/>
</dbReference>
<dbReference type="STRING" id="240427.AYR62_02265"/>
<name>A0A1B2IUQ3_9LACO</name>
<evidence type="ECO:0000259" key="2">
    <source>
        <dbReference type="Pfam" id="PF12146"/>
    </source>
</evidence>
<dbReference type="EMBL" id="CP014924">
    <property type="protein sequence ID" value="ANZ65796.1"/>
    <property type="molecule type" value="Genomic_DNA"/>
</dbReference>
<proteinExistence type="predicted"/>
<dbReference type="InterPro" id="IPR052920">
    <property type="entry name" value="DNA-binding_regulatory"/>
</dbReference>
<dbReference type="PANTHER" id="PTHR43358:SF4">
    <property type="entry name" value="ALPHA_BETA HYDROLASE FOLD-1 DOMAIN-CONTAINING PROTEIN"/>
    <property type="match status" value="1"/>
</dbReference>
<accession>A0A1B2IUQ3</accession>
<dbReference type="Proteomes" id="UP000093267">
    <property type="component" value="Chromosome"/>
</dbReference>
<evidence type="ECO:0000313" key="3">
    <source>
        <dbReference type="EMBL" id="ANZ65796.1"/>
    </source>
</evidence>
<keyword evidence="4" id="KW-1185">Reference proteome</keyword>
<reference evidence="3 4" key="1">
    <citation type="submission" date="2016-03" db="EMBL/GenBank/DDBJ databases">
        <title>Pediococcus and Lactobacillus from brewery environment - whole genome sequencing and assembly.</title>
        <authorList>
            <person name="Behr J."/>
            <person name="Geissler A.J."/>
            <person name="Vogel R.F."/>
        </authorList>
    </citation>
    <scope>NUCLEOTIDE SEQUENCE [LARGE SCALE GENOMIC DNA]</scope>
    <source>
        <strain evidence="3 4">TMW 1.1995</strain>
    </source>
</reference>
<protein>
    <submittedName>
        <fullName evidence="3">Alpha/beta hydrolase</fullName>
    </submittedName>
</protein>